<dbReference type="EC" id="3.5.1.28" evidence="2"/>
<sequence>MLNFLKGFLLILMIGGLTGFSLPQIAIEPDSVATESASTNIRTIVLDAGHGGKDPGCSGHSGVREKNIALKIVLALGKKIKEEYPNIKVYYTRQTDVFVNLHERSAIANRNKANLFISVHCNSHPSKKFKGTETYTMGLHKTGENLDVAKRENSVILQERDYKKTYNGFDPNSPLAHIMMANYQSAFMNNSLKFAQKIERQFKRYSDRTSYGVKQAGFLVLWETAMPSVLVEAGFLTNPSEEDYLSSSDGQDEVAKSIFRAFQSYKEEIEN</sequence>
<comment type="catalytic activity">
    <reaction evidence="1">
        <text>Hydrolyzes the link between N-acetylmuramoyl residues and L-amino acid residues in certain cell-wall glycopeptides.</text>
        <dbReference type="EC" id="3.5.1.28"/>
    </reaction>
</comment>
<dbReference type="SUPFAM" id="SSF53187">
    <property type="entry name" value="Zn-dependent exopeptidases"/>
    <property type="match status" value="1"/>
</dbReference>
<proteinExistence type="predicted"/>
<organism evidence="5 6">
    <name type="scientific">Flectobacillus longus</name>
    <dbReference type="NCBI Taxonomy" id="2984207"/>
    <lineage>
        <taxon>Bacteria</taxon>
        <taxon>Pseudomonadati</taxon>
        <taxon>Bacteroidota</taxon>
        <taxon>Cytophagia</taxon>
        <taxon>Cytophagales</taxon>
        <taxon>Flectobacillaceae</taxon>
        <taxon>Flectobacillus</taxon>
    </lineage>
</organism>
<dbReference type="SMART" id="SM00646">
    <property type="entry name" value="Ami_3"/>
    <property type="match status" value="1"/>
</dbReference>
<evidence type="ECO:0000259" key="4">
    <source>
        <dbReference type="SMART" id="SM00646"/>
    </source>
</evidence>
<dbReference type="RefSeq" id="WP_283369812.1">
    <property type="nucleotide sequence ID" value="NZ_JASHID010000006.1"/>
</dbReference>
<evidence type="ECO:0000313" key="5">
    <source>
        <dbReference type="EMBL" id="MDI9864657.1"/>
    </source>
</evidence>
<dbReference type="Pfam" id="PF01520">
    <property type="entry name" value="Amidase_3"/>
    <property type="match status" value="1"/>
</dbReference>
<dbReference type="InterPro" id="IPR002508">
    <property type="entry name" value="MurNAc-LAA_cat"/>
</dbReference>
<keyword evidence="6" id="KW-1185">Reference proteome</keyword>
<dbReference type="InterPro" id="IPR050695">
    <property type="entry name" value="N-acetylmuramoyl_amidase_3"/>
</dbReference>
<evidence type="ECO:0000313" key="6">
    <source>
        <dbReference type="Proteomes" id="UP001236569"/>
    </source>
</evidence>
<gene>
    <name evidence="5" type="ORF">QM480_10010</name>
</gene>
<dbReference type="Gene3D" id="3.40.630.40">
    <property type="entry name" value="Zn-dependent exopeptidases"/>
    <property type="match status" value="1"/>
</dbReference>
<reference evidence="5 6" key="1">
    <citation type="submission" date="2023-05" db="EMBL/GenBank/DDBJ databases">
        <title>Novel species of genus Flectobacillus isolated from stream in China.</title>
        <authorList>
            <person name="Lu H."/>
        </authorList>
    </citation>
    <scope>NUCLEOTIDE SEQUENCE [LARGE SCALE GENOMIC DNA]</scope>
    <source>
        <strain evidence="5 6">DC10W</strain>
    </source>
</reference>
<dbReference type="PANTHER" id="PTHR30404">
    <property type="entry name" value="N-ACETYLMURAMOYL-L-ALANINE AMIDASE"/>
    <property type="match status" value="1"/>
</dbReference>
<dbReference type="Proteomes" id="UP001236569">
    <property type="component" value="Unassembled WGS sequence"/>
</dbReference>
<dbReference type="PANTHER" id="PTHR30404:SF0">
    <property type="entry name" value="N-ACETYLMURAMOYL-L-ALANINE AMIDASE AMIC"/>
    <property type="match status" value="1"/>
</dbReference>
<comment type="caution">
    <text evidence="5">The sequence shown here is derived from an EMBL/GenBank/DDBJ whole genome shotgun (WGS) entry which is preliminary data.</text>
</comment>
<protein>
    <recommendedName>
        <fullName evidence="2">N-acetylmuramoyl-L-alanine amidase</fullName>
        <ecNumber evidence="2">3.5.1.28</ecNumber>
    </recommendedName>
</protein>
<evidence type="ECO:0000256" key="2">
    <source>
        <dbReference type="ARBA" id="ARBA00011901"/>
    </source>
</evidence>
<feature type="domain" description="MurNAc-LAA" evidence="4">
    <location>
        <begin position="105"/>
        <end position="263"/>
    </location>
</feature>
<dbReference type="GO" id="GO:0008745">
    <property type="term" value="F:N-acetylmuramoyl-L-alanine amidase activity"/>
    <property type="evidence" value="ECO:0007669"/>
    <property type="project" value="UniProtKB-EC"/>
</dbReference>
<dbReference type="CDD" id="cd02696">
    <property type="entry name" value="MurNAc-LAA"/>
    <property type="match status" value="1"/>
</dbReference>
<keyword evidence="3 5" id="KW-0378">Hydrolase</keyword>
<evidence type="ECO:0000256" key="3">
    <source>
        <dbReference type="ARBA" id="ARBA00022801"/>
    </source>
</evidence>
<accession>A0ABT6YMH1</accession>
<dbReference type="EMBL" id="JASHID010000006">
    <property type="protein sequence ID" value="MDI9864657.1"/>
    <property type="molecule type" value="Genomic_DNA"/>
</dbReference>
<evidence type="ECO:0000256" key="1">
    <source>
        <dbReference type="ARBA" id="ARBA00001561"/>
    </source>
</evidence>
<name>A0ABT6YMH1_9BACT</name>